<comment type="subcellular location">
    <subcellularLocation>
        <location evidence="1">Nucleus</location>
    </subcellularLocation>
</comment>
<keyword evidence="9" id="KW-1185">Reference proteome</keyword>
<reference evidence="8" key="3">
    <citation type="submission" date="2025-09" db="UniProtKB">
        <authorList>
            <consortium name="Ensembl"/>
        </authorList>
    </citation>
    <scope>IDENTIFICATION</scope>
</reference>
<keyword evidence="5" id="KW-0804">Transcription</keyword>
<dbReference type="Pfam" id="PF00352">
    <property type="entry name" value="TBP"/>
    <property type="match status" value="1"/>
</dbReference>
<proteinExistence type="inferred from homology"/>
<protein>
    <submittedName>
        <fullName evidence="8">Uncharacterized protein</fullName>
    </submittedName>
</protein>
<feature type="chain" id="PRO_5043534033" evidence="7">
    <location>
        <begin position="18"/>
        <end position="154"/>
    </location>
</feature>
<dbReference type="InterPro" id="IPR012295">
    <property type="entry name" value="TBP_dom_sf"/>
</dbReference>
<dbReference type="GO" id="GO:0005634">
    <property type="term" value="C:nucleus"/>
    <property type="evidence" value="ECO:0007669"/>
    <property type="project" value="UniProtKB-SubCell"/>
</dbReference>
<accession>G3P6X8</accession>
<keyword evidence="6" id="KW-0539">Nucleus</keyword>
<evidence type="ECO:0000256" key="1">
    <source>
        <dbReference type="ARBA" id="ARBA00004123"/>
    </source>
</evidence>
<evidence type="ECO:0000256" key="3">
    <source>
        <dbReference type="ARBA" id="ARBA00023015"/>
    </source>
</evidence>
<keyword evidence="3" id="KW-0805">Transcription regulation</keyword>
<dbReference type="eggNOG" id="KOG3302">
    <property type="taxonomic scope" value="Eukaryota"/>
</dbReference>
<dbReference type="Ensembl" id="ENSGACT00000013377.2">
    <property type="protein sequence ID" value="ENSGACP00000013352.2"/>
    <property type="gene ID" value="ENSGACG00000010113.2"/>
</dbReference>
<comment type="similarity">
    <text evidence="2">Belongs to the TBP family.</text>
</comment>
<dbReference type="Proteomes" id="UP000007635">
    <property type="component" value="Chromosome V"/>
</dbReference>
<dbReference type="InterPro" id="IPR000814">
    <property type="entry name" value="TBP"/>
</dbReference>
<dbReference type="GO" id="GO:0003677">
    <property type="term" value="F:DNA binding"/>
    <property type="evidence" value="ECO:0007669"/>
    <property type="project" value="UniProtKB-KW"/>
</dbReference>
<evidence type="ECO:0000313" key="9">
    <source>
        <dbReference type="Proteomes" id="UP000007635"/>
    </source>
</evidence>
<evidence type="ECO:0000256" key="4">
    <source>
        <dbReference type="ARBA" id="ARBA00023125"/>
    </source>
</evidence>
<sequence>MTSLLLYVAVLPSGAVGKSTSLLMFVCSNVVSTIKLGCSLDLLHIGRRARNTEYRPKALTMRIRKPPTTAQFYKSGSMVCLGAKSEEQSRVAAWRFFRIMQKLGLPVRFLDFKIQNIVASCETFPVRLEQLARYQPCRSGDRMVLDHMRFTCGA</sequence>
<dbReference type="InParanoid" id="G3P6X8"/>
<dbReference type="Bgee" id="ENSGACG00000010113">
    <property type="expression patterns" value="Expressed in testis"/>
</dbReference>
<evidence type="ECO:0000256" key="2">
    <source>
        <dbReference type="ARBA" id="ARBA00005560"/>
    </source>
</evidence>
<keyword evidence="7" id="KW-0732">Signal</keyword>
<dbReference type="OMA" id="FHFKIAE"/>
<evidence type="ECO:0000256" key="5">
    <source>
        <dbReference type="ARBA" id="ARBA00023163"/>
    </source>
</evidence>
<dbReference type="PRINTS" id="PR00686">
    <property type="entry name" value="TIFACTORIID"/>
</dbReference>
<dbReference type="PANTHER" id="PTHR10126">
    <property type="entry name" value="TATA-BOX BINDING PROTEIN"/>
    <property type="match status" value="1"/>
</dbReference>
<dbReference type="Gene3D" id="3.30.310.10">
    <property type="entry name" value="TATA-Binding Protein"/>
    <property type="match status" value="1"/>
</dbReference>
<organism evidence="8 9">
    <name type="scientific">Gasterosteus aculeatus aculeatus</name>
    <name type="common">three-spined stickleback</name>
    <dbReference type="NCBI Taxonomy" id="481459"/>
    <lineage>
        <taxon>Eukaryota</taxon>
        <taxon>Metazoa</taxon>
        <taxon>Chordata</taxon>
        <taxon>Craniata</taxon>
        <taxon>Vertebrata</taxon>
        <taxon>Euteleostomi</taxon>
        <taxon>Actinopterygii</taxon>
        <taxon>Neopterygii</taxon>
        <taxon>Teleostei</taxon>
        <taxon>Neoteleostei</taxon>
        <taxon>Acanthomorphata</taxon>
        <taxon>Eupercaria</taxon>
        <taxon>Perciformes</taxon>
        <taxon>Cottioidei</taxon>
        <taxon>Gasterosteales</taxon>
        <taxon>Gasterosteidae</taxon>
        <taxon>Gasterosteus</taxon>
    </lineage>
</organism>
<dbReference type="STRING" id="69293.ENSGACP00000013352"/>
<name>G3P6X8_GASAC</name>
<dbReference type="AlphaFoldDB" id="G3P6X8"/>
<keyword evidence="4" id="KW-0238">DNA-binding</keyword>
<evidence type="ECO:0000256" key="6">
    <source>
        <dbReference type="ARBA" id="ARBA00023242"/>
    </source>
</evidence>
<dbReference type="FunFam" id="3.30.310.10:FF:000005">
    <property type="entry name" value="TATA box-binding protein-like 1"/>
    <property type="match status" value="1"/>
</dbReference>
<dbReference type="GeneTree" id="ENSGT00940000159561"/>
<evidence type="ECO:0000313" key="8">
    <source>
        <dbReference type="Ensembl" id="ENSGACP00000013352.2"/>
    </source>
</evidence>
<reference evidence="8 9" key="1">
    <citation type="journal article" date="2021" name="G3 (Bethesda)">
        <title>Improved contiguity of the threespine stickleback genome using long-read sequencing.</title>
        <authorList>
            <person name="Nath S."/>
            <person name="Shaw D.E."/>
            <person name="White M.A."/>
        </authorList>
    </citation>
    <scope>NUCLEOTIDE SEQUENCE [LARGE SCALE GENOMIC DNA]</scope>
    <source>
        <strain evidence="8 9">Lake Benthic</strain>
    </source>
</reference>
<reference evidence="8" key="2">
    <citation type="submission" date="2025-08" db="UniProtKB">
        <authorList>
            <consortium name="Ensembl"/>
        </authorList>
    </citation>
    <scope>IDENTIFICATION</scope>
</reference>
<evidence type="ECO:0000256" key="7">
    <source>
        <dbReference type="SAM" id="SignalP"/>
    </source>
</evidence>
<dbReference type="SUPFAM" id="SSF55945">
    <property type="entry name" value="TATA-box binding protein-like"/>
    <property type="match status" value="1"/>
</dbReference>
<dbReference type="GO" id="GO:0006352">
    <property type="term" value="P:DNA-templated transcription initiation"/>
    <property type="evidence" value="ECO:0007669"/>
    <property type="project" value="InterPro"/>
</dbReference>
<feature type="signal peptide" evidence="7">
    <location>
        <begin position="1"/>
        <end position="17"/>
    </location>
</feature>